<dbReference type="EMBL" id="SDOV01000003">
    <property type="protein sequence ID" value="KAH7643335.1"/>
    <property type="molecule type" value="Genomic_DNA"/>
</dbReference>
<feature type="binding site" evidence="3">
    <location>
        <begin position="52"/>
        <end position="59"/>
    </location>
    <ligand>
        <name>GTP</name>
        <dbReference type="ChEBI" id="CHEBI:37565"/>
    </ligand>
</feature>
<keyword evidence="4" id="KW-0460">Magnesium</keyword>
<dbReference type="InterPro" id="IPR006689">
    <property type="entry name" value="Small_GTPase_ARF/SAR"/>
</dbReference>
<dbReference type="InterPro" id="IPR042292">
    <property type="entry name" value="ARL15"/>
</dbReference>
<dbReference type="GO" id="GO:0046872">
    <property type="term" value="F:metal ion binding"/>
    <property type="evidence" value="ECO:0007669"/>
    <property type="project" value="UniProtKB-KW"/>
</dbReference>
<evidence type="ECO:0000256" key="1">
    <source>
        <dbReference type="ARBA" id="ARBA00022741"/>
    </source>
</evidence>
<organism evidence="5">
    <name type="scientific">Dermatophagoides farinae</name>
    <name type="common">American house dust mite</name>
    <dbReference type="NCBI Taxonomy" id="6954"/>
    <lineage>
        <taxon>Eukaryota</taxon>
        <taxon>Metazoa</taxon>
        <taxon>Ecdysozoa</taxon>
        <taxon>Arthropoda</taxon>
        <taxon>Chelicerata</taxon>
        <taxon>Arachnida</taxon>
        <taxon>Acari</taxon>
        <taxon>Acariformes</taxon>
        <taxon>Sarcoptiformes</taxon>
        <taxon>Astigmata</taxon>
        <taxon>Psoroptidia</taxon>
        <taxon>Analgoidea</taxon>
        <taxon>Pyroglyphidae</taxon>
        <taxon>Dermatophagoidinae</taxon>
        <taxon>Dermatophagoides</taxon>
    </lineage>
</organism>
<dbReference type="PANTHER" id="PTHR46693">
    <property type="entry name" value="ADP-RIBOSYLATION FACTOR-LIKE PROTEIN 15"/>
    <property type="match status" value="1"/>
</dbReference>
<feature type="binding site" evidence="4">
    <location>
        <position position="59"/>
    </location>
    <ligand>
        <name>Mg(2+)</name>
        <dbReference type="ChEBI" id="CHEBI:18420"/>
    </ligand>
</feature>
<sequence>MSGVRNAFNCSFVACRSNLRKCWHFILCYKPQLLSSSSTTTNEHQYQVLCLGLSGSGKSTLLAQLVGEQIGVDTIEPTEGFNIKTLPLNGIMLSIKELGGSERLQTFWSNYYENKHALLFIVNIASNETIMQQSLDTLRTILMNPGLRGRPCMIIGTHKDRPEARTEQQIEQYFQPLLNGHKWKIFCCSALDRKSIMDAFAALIVLIKNVFP</sequence>
<feature type="binding site" evidence="4">
    <location>
        <position position="78"/>
    </location>
    <ligand>
        <name>Mg(2+)</name>
        <dbReference type="ChEBI" id="CHEBI:18420"/>
    </ligand>
</feature>
<evidence type="ECO:0000256" key="4">
    <source>
        <dbReference type="PIRSR" id="PIRSR606689-2"/>
    </source>
</evidence>
<dbReference type="AlphaFoldDB" id="A0A9D4P241"/>
<keyword evidence="4" id="KW-0479">Metal-binding</keyword>
<evidence type="ECO:0000256" key="3">
    <source>
        <dbReference type="PIRSR" id="PIRSR606689-1"/>
    </source>
</evidence>
<feature type="binding site" evidence="3">
    <location>
        <position position="100"/>
    </location>
    <ligand>
        <name>GTP</name>
        <dbReference type="ChEBI" id="CHEBI:37565"/>
    </ligand>
</feature>
<evidence type="ECO:0000313" key="5">
    <source>
        <dbReference type="EMBL" id="KAH7643335.1"/>
    </source>
</evidence>
<keyword evidence="1 3" id="KW-0547">Nucleotide-binding</keyword>
<reference evidence="5" key="2">
    <citation type="journal article" date="2021" name="World Allergy Organ. J.">
        <title>Chromosome-level assembly of Dermatophagoides farinae genome and transcriptome reveals two novel allergens Der f 37 and Der f 39.</title>
        <authorList>
            <person name="Chen J."/>
            <person name="Cai Z."/>
            <person name="Fan D."/>
            <person name="Hu J."/>
            <person name="Hou Y."/>
            <person name="He Y."/>
            <person name="Zhang Z."/>
            <person name="Zhao Z."/>
            <person name="Gao P."/>
            <person name="Hu W."/>
            <person name="Sun J."/>
            <person name="Li J."/>
            <person name="Ji K."/>
        </authorList>
    </citation>
    <scope>NUCLEOTIDE SEQUENCE</scope>
    <source>
        <strain evidence="5">JKM2019</strain>
    </source>
</reference>
<dbReference type="Proteomes" id="UP000828236">
    <property type="component" value="Unassembled WGS sequence"/>
</dbReference>
<name>A0A9D4P241_DERFA</name>
<proteinExistence type="predicted"/>
<dbReference type="InterPro" id="IPR027417">
    <property type="entry name" value="P-loop_NTPase"/>
</dbReference>
<reference evidence="5" key="1">
    <citation type="submission" date="2020-06" db="EMBL/GenBank/DDBJ databases">
        <authorList>
            <person name="Ji K."/>
            <person name="Li J."/>
        </authorList>
    </citation>
    <scope>NUCLEOTIDE SEQUENCE</scope>
    <source>
        <strain evidence="5">JKM2019</strain>
        <tissue evidence="5">Whole body</tissue>
    </source>
</reference>
<dbReference type="Gene3D" id="3.40.50.300">
    <property type="entry name" value="P-loop containing nucleotide triphosphate hydrolases"/>
    <property type="match status" value="1"/>
</dbReference>
<evidence type="ECO:0000256" key="2">
    <source>
        <dbReference type="ARBA" id="ARBA00023134"/>
    </source>
</evidence>
<protein>
    <submittedName>
        <fullName evidence="5">Adp ribosylation factor-like protein 1</fullName>
    </submittedName>
</protein>
<dbReference type="GO" id="GO:0003924">
    <property type="term" value="F:GTPase activity"/>
    <property type="evidence" value="ECO:0007669"/>
    <property type="project" value="InterPro"/>
</dbReference>
<accession>A0A9D4P241</accession>
<dbReference type="SMART" id="SM00177">
    <property type="entry name" value="ARF"/>
    <property type="match status" value="1"/>
</dbReference>
<gene>
    <name evidence="5" type="ORF">HUG17_10026</name>
</gene>
<dbReference type="Pfam" id="PF00025">
    <property type="entry name" value="Arf"/>
    <property type="match status" value="1"/>
</dbReference>
<dbReference type="PROSITE" id="PS51417">
    <property type="entry name" value="ARF"/>
    <property type="match status" value="1"/>
</dbReference>
<dbReference type="GO" id="GO:0005525">
    <property type="term" value="F:GTP binding"/>
    <property type="evidence" value="ECO:0007669"/>
    <property type="project" value="UniProtKB-KW"/>
</dbReference>
<keyword evidence="2 3" id="KW-0342">GTP-binding</keyword>
<dbReference type="PANTHER" id="PTHR46693:SF1">
    <property type="entry name" value="ADP-RIBOSYLATION FACTOR-LIKE PROTEIN 15"/>
    <property type="match status" value="1"/>
</dbReference>
<dbReference type="PRINTS" id="PR00328">
    <property type="entry name" value="SAR1GTPBP"/>
</dbReference>
<dbReference type="SUPFAM" id="SSF52540">
    <property type="entry name" value="P-loop containing nucleoside triphosphate hydrolases"/>
    <property type="match status" value="1"/>
</dbReference>
<comment type="caution">
    <text evidence="5">The sequence shown here is derived from an EMBL/GenBank/DDBJ whole genome shotgun (WGS) entry which is preliminary data.</text>
</comment>